<accession>A0A5B7JFI2</accession>
<reference evidence="1 2" key="1">
    <citation type="submission" date="2019-05" db="EMBL/GenBank/DDBJ databases">
        <title>Another draft genome of Portunus trituberculatus and its Hox gene families provides insights of decapod evolution.</title>
        <authorList>
            <person name="Jeong J.-H."/>
            <person name="Song I."/>
            <person name="Kim S."/>
            <person name="Choi T."/>
            <person name="Kim D."/>
            <person name="Ryu S."/>
            <person name="Kim W."/>
        </authorList>
    </citation>
    <scope>NUCLEOTIDE SEQUENCE [LARGE SCALE GENOMIC DNA]</scope>
    <source>
        <tissue evidence="1">Muscle</tissue>
    </source>
</reference>
<dbReference type="Proteomes" id="UP000324222">
    <property type="component" value="Unassembled WGS sequence"/>
</dbReference>
<proteinExistence type="predicted"/>
<dbReference type="EMBL" id="VSRR010090172">
    <property type="protein sequence ID" value="MPC92117.1"/>
    <property type="molecule type" value="Genomic_DNA"/>
</dbReference>
<sequence>MSRRGREARVKEDSGGRCKRFVNAVKEDIFVMTVTEEARFCIDNGERTPLRTRLITTVAFENSLYEVLCPGRSLEHLRAK</sequence>
<name>A0A5B7JFI2_PORTR</name>
<evidence type="ECO:0000313" key="2">
    <source>
        <dbReference type="Proteomes" id="UP000324222"/>
    </source>
</evidence>
<dbReference type="AlphaFoldDB" id="A0A5B7JFI2"/>
<comment type="caution">
    <text evidence="1">The sequence shown here is derived from an EMBL/GenBank/DDBJ whole genome shotgun (WGS) entry which is preliminary data.</text>
</comment>
<evidence type="ECO:0000313" key="1">
    <source>
        <dbReference type="EMBL" id="MPC92117.1"/>
    </source>
</evidence>
<gene>
    <name evidence="1" type="ORF">E2C01_087189</name>
</gene>
<organism evidence="1 2">
    <name type="scientific">Portunus trituberculatus</name>
    <name type="common">Swimming crab</name>
    <name type="synonym">Neptunus trituberculatus</name>
    <dbReference type="NCBI Taxonomy" id="210409"/>
    <lineage>
        <taxon>Eukaryota</taxon>
        <taxon>Metazoa</taxon>
        <taxon>Ecdysozoa</taxon>
        <taxon>Arthropoda</taxon>
        <taxon>Crustacea</taxon>
        <taxon>Multicrustacea</taxon>
        <taxon>Malacostraca</taxon>
        <taxon>Eumalacostraca</taxon>
        <taxon>Eucarida</taxon>
        <taxon>Decapoda</taxon>
        <taxon>Pleocyemata</taxon>
        <taxon>Brachyura</taxon>
        <taxon>Eubrachyura</taxon>
        <taxon>Portunoidea</taxon>
        <taxon>Portunidae</taxon>
        <taxon>Portuninae</taxon>
        <taxon>Portunus</taxon>
    </lineage>
</organism>
<keyword evidence="2" id="KW-1185">Reference proteome</keyword>
<protein>
    <submittedName>
        <fullName evidence="1">Uncharacterized protein</fullName>
    </submittedName>
</protein>